<feature type="region of interest" description="Disordered" evidence="1">
    <location>
        <begin position="1"/>
        <end position="28"/>
    </location>
</feature>
<dbReference type="Gene3D" id="3.30.300.20">
    <property type="match status" value="1"/>
</dbReference>
<keyword evidence="3" id="KW-1185">Reference proteome</keyword>
<reference evidence="2 3" key="1">
    <citation type="submission" date="2018-07" db="EMBL/GenBank/DDBJ databases">
        <title>Arthrobacter sp. nov., isolated from raw cow's milk with high bacterial count.</title>
        <authorList>
            <person name="Hahne J."/>
            <person name="Isele D."/>
            <person name="Lipski A."/>
        </authorList>
    </citation>
    <scope>NUCLEOTIDE SEQUENCE [LARGE SCALE GENOMIC DNA]</scope>
    <source>
        <strain evidence="2 3">JZ R-183</strain>
    </source>
</reference>
<sequence length="167" mass="17921">MSTDSPGPQPSHGFDVQVAWDGPGEHPTDNVRRFPRGATAAAEPAAAGVPALRVSAARTFFGDRDAWNPETLLLTALAQCHLSAFLRQAGLHGFRVTSATVRAHGELTVDADGAGRLVRAALTPHTRFESDPTQEQLRGLHEEAHRQCFIANSVAFPVSVLEQEQGH</sequence>
<dbReference type="RefSeq" id="WP_121485801.1">
    <property type="nucleotide sequence ID" value="NZ_QQXL01000007.1"/>
</dbReference>
<dbReference type="PANTHER" id="PTHR42830:SF2">
    <property type="entry name" value="OSMC_OHR FAMILY PROTEIN"/>
    <property type="match status" value="1"/>
</dbReference>
<dbReference type="PANTHER" id="PTHR42830">
    <property type="entry name" value="OSMOTICALLY INDUCIBLE FAMILY PROTEIN"/>
    <property type="match status" value="1"/>
</dbReference>
<dbReference type="SUPFAM" id="SSF82784">
    <property type="entry name" value="OsmC-like"/>
    <property type="match status" value="1"/>
</dbReference>
<dbReference type="InterPro" id="IPR052707">
    <property type="entry name" value="OsmC_Ohr_Peroxiredoxin"/>
</dbReference>
<dbReference type="EMBL" id="QQXL01000007">
    <property type="protein sequence ID" value="RKW69755.1"/>
    <property type="molecule type" value="Genomic_DNA"/>
</dbReference>
<dbReference type="InterPro" id="IPR003718">
    <property type="entry name" value="OsmC/Ohr_fam"/>
</dbReference>
<evidence type="ECO:0000256" key="1">
    <source>
        <dbReference type="SAM" id="MobiDB-lite"/>
    </source>
</evidence>
<comment type="caution">
    <text evidence="2">The sequence shown here is derived from an EMBL/GenBank/DDBJ whole genome shotgun (WGS) entry which is preliminary data.</text>
</comment>
<evidence type="ECO:0000313" key="3">
    <source>
        <dbReference type="Proteomes" id="UP000273119"/>
    </source>
</evidence>
<dbReference type="Proteomes" id="UP000273119">
    <property type="component" value="Unassembled WGS sequence"/>
</dbReference>
<proteinExistence type="predicted"/>
<dbReference type="InterPro" id="IPR015946">
    <property type="entry name" value="KH_dom-like_a/b"/>
</dbReference>
<protein>
    <submittedName>
        <fullName evidence="2">OsmC family peroxiredoxin</fullName>
    </submittedName>
</protein>
<name>A0A496PGZ3_9MICC</name>
<accession>A0A496PGZ3</accession>
<organism evidence="2 3">
    <name type="scientific">Galactobacter caseinivorans</name>
    <dbReference type="NCBI Taxonomy" id="2676123"/>
    <lineage>
        <taxon>Bacteria</taxon>
        <taxon>Bacillati</taxon>
        <taxon>Actinomycetota</taxon>
        <taxon>Actinomycetes</taxon>
        <taxon>Micrococcales</taxon>
        <taxon>Micrococcaceae</taxon>
        <taxon>Galactobacter</taxon>
    </lineage>
</organism>
<dbReference type="InterPro" id="IPR036102">
    <property type="entry name" value="OsmC/Ohrsf"/>
</dbReference>
<evidence type="ECO:0000313" key="2">
    <source>
        <dbReference type="EMBL" id="RKW69755.1"/>
    </source>
</evidence>
<dbReference type="AlphaFoldDB" id="A0A496PGZ3"/>
<dbReference type="Pfam" id="PF02566">
    <property type="entry name" value="OsmC"/>
    <property type="match status" value="1"/>
</dbReference>
<gene>
    <name evidence="2" type="ORF">DWQ67_11720</name>
</gene>